<feature type="domain" description="Major facilitator superfamily (MFS) profile" evidence="7">
    <location>
        <begin position="48"/>
        <end position="516"/>
    </location>
</feature>
<dbReference type="InterPro" id="IPR011701">
    <property type="entry name" value="MFS"/>
</dbReference>
<dbReference type="GeneID" id="81629118"/>
<evidence type="ECO:0000256" key="1">
    <source>
        <dbReference type="ARBA" id="ARBA00004141"/>
    </source>
</evidence>
<accession>A0A9X0BJJ4</accession>
<dbReference type="PROSITE" id="PS50850">
    <property type="entry name" value="MFS"/>
    <property type="match status" value="1"/>
</dbReference>
<comment type="similarity">
    <text evidence="2">Belongs to the major facilitator superfamily. TCR/Tet family.</text>
</comment>
<feature type="transmembrane region" description="Helical" evidence="6">
    <location>
        <begin position="84"/>
        <end position="103"/>
    </location>
</feature>
<evidence type="ECO:0000256" key="3">
    <source>
        <dbReference type="ARBA" id="ARBA00022692"/>
    </source>
</evidence>
<evidence type="ECO:0000256" key="6">
    <source>
        <dbReference type="SAM" id="Phobius"/>
    </source>
</evidence>
<dbReference type="Proteomes" id="UP001148312">
    <property type="component" value="Unassembled WGS sequence"/>
</dbReference>
<feature type="transmembrane region" description="Helical" evidence="6">
    <location>
        <begin position="494"/>
        <end position="511"/>
    </location>
</feature>
<dbReference type="Gene3D" id="1.20.1720.10">
    <property type="entry name" value="Multidrug resistance protein D"/>
    <property type="match status" value="1"/>
</dbReference>
<dbReference type="InterPro" id="IPR020846">
    <property type="entry name" value="MFS_dom"/>
</dbReference>
<name>A0A9X0BJJ4_9EURO</name>
<evidence type="ECO:0000259" key="7">
    <source>
        <dbReference type="PROSITE" id="PS50850"/>
    </source>
</evidence>
<feature type="transmembrane region" description="Helical" evidence="6">
    <location>
        <begin position="437"/>
        <end position="460"/>
    </location>
</feature>
<evidence type="ECO:0000313" key="8">
    <source>
        <dbReference type="EMBL" id="KAJ5469655.1"/>
    </source>
</evidence>
<feature type="transmembrane region" description="Helical" evidence="6">
    <location>
        <begin position="47"/>
        <end position="72"/>
    </location>
</feature>
<feature type="transmembrane region" description="Helical" evidence="6">
    <location>
        <begin position="340"/>
        <end position="366"/>
    </location>
</feature>
<protein>
    <submittedName>
        <fullName evidence="8">Efflux pump dotC</fullName>
    </submittedName>
</protein>
<evidence type="ECO:0000256" key="5">
    <source>
        <dbReference type="ARBA" id="ARBA00023136"/>
    </source>
</evidence>
<evidence type="ECO:0000256" key="4">
    <source>
        <dbReference type="ARBA" id="ARBA00022989"/>
    </source>
</evidence>
<dbReference type="InterPro" id="IPR036259">
    <property type="entry name" value="MFS_trans_sf"/>
</dbReference>
<gene>
    <name evidence="8" type="ORF">N7539_009273</name>
</gene>
<feature type="transmembrane region" description="Helical" evidence="6">
    <location>
        <begin position="172"/>
        <end position="194"/>
    </location>
</feature>
<sequence>MTVSREPSMMDRKVIVEGAAVGKDVERLDTNTSIFEPPPMHPWQRRFLVISLGLSLFLGALDMTIIATALPTIANSLKVTSREYAWIGSGYTLATTASTPVWVKISDICGRKSSIMAAVTIFMVGSLVSALAHSSVALLAGRVVQGLGGGGSIVLVTVIIGDVFALADRPKYYAITGVAFALASAIGPVLGGAFTDGIGWRWCFYINLPFDGLVLILLFFTLNVTIEKESLTNGLSSIDWTGFLLIIGGTVCFLYGLETGSSGLVPWRSATVICLVVFGALILVLFMVWEARFAKNPIIPFRIFQKQTSVASFVVACFHSFIFISFDFFLPLYYQVVLGFSPLISGVTLFALIIPMSITTFASGLFVRKTGNYRVMIFAGTILLTLGTGLFIDLGVHRSWVRIIIYEVVAGIGAGPLFQSPMIALQSHLRQADVAAAMSAFSFLRNLCTSVSIVIGTVLIQQTLHSNSLTTAIGDGSAADTDKQLYVYGLRNMWIFYACVASLTIVATCFIRPKALKKIESSEQIADVEAIPEK</sequence>
<feature type="transmembrane region" description="Helical" evidence="6">
    <location>
        <begin position="373"/>
        <end position="392"/>
    </location>
</feature>
<proteinExistence type="inferred from homology"/>
<dbReference type="SUPFAM" id="SSF103473">
    <property type="entry name" value="MFS general substrate transporter"/>
    <property type="match status" value="2"/>
</dbReference>
<comment type="subcellular location">
    <subcellularLocation>
        <location evidence="1">Membrane</location>
        <topology evidence="1">Multi-pass membrane protein</topology>
    </subcellularLocation>
</comment>
<keyword evidence="4 6" id="KW-1133">Transmembrane helix</keyword>
<dbReference type="PANTHER" id="PTHR23501">
    <property type="entry name" value="MAJOR FACILITATOR SUPERFAMILY"/>
    <property type="match status" value="1"/>
</dbReference>
<keyword evidence="9" id="KW-1185">Reference proteome</keyword>
<dbReference type="GO" id="GO:0022857">
    <property type="term" value="F:transmembrane transporter activity"/>
    <property type="evidence" value="ECO:0007669"/>
    <property type="project" value="InterPro"/>
</dbReference>
<dbReference type="Pfam" id="PF07690">
    <property type="entry name" value="MFS_1"/>
    <property type="match status" value="1"/>
</dbReference>
<feature type="transmembrane region" description="Helical" evidence="6">
    <location>
        <begin position="310"/>
        <end position="334"/>
    </location>
</feature>
<feature type="transmembrane region" description="Helical" evidence="6">
    <location>
        <begin position="146"/>
        <end position="165"/>
    </location>
</feature>
<dbReference type="PRINTS" id="PR01036">
    <property type="entry name" value="TCRTETB"/>
</dbReference>
<keyword evidence="3 6" id="KW-0812">Transmembrane</keyword>
<dbReference type="Gene3D" id="1.20.1250.20">
    <property type="entry name" value="MFS general substrate transporter like domains"/>
    <property type="match status" value="1"/>
</dbReference>
<dbReference type="CDD" id="cd17502">
    <property type="entry name" value="MFS_Azr1_MDR_like"/>
    <property type="match status" value="1"/>
</dbReference>
<dbReference type="AlphaFoldDB" id="A0A9X0BJJ4"/>
<feature type="transmembrane region" description="Helical" evidence="6">
    <location>
        <begin position="206"/>
        <end position="226"/>
    </location>
</feature>
<feature type="transmembrane region" description="Helical" evidence="6">
    <location>
        <begin position="269"/>
        <end position="289"/>
    </location>
</feature>
<keyword evidence="5 6" id="KW-0472">Membrane</keyword>
<feature type="transmembrane region" description="Helical" evidence="6">
    <location>
        <begin position="238"/>
        <end position="257"/>
    </location>
</feature>
<dbReference type="RefSeq" id="XP_056786245.1">
    <property type="nucleotide sequence ID" value="XM_056938868.1"/>
</dbReference>
<dbReference type="GO" id="GO:0005886">
    <property type="term" value="C:plasma membrane"/>
    <property type="evidence" value="ECO:0007669"/>
    <property type="project" value="TreeGrafter"/>
</dbReference>
<evidence type="ECO:0000313" key="9">
    <source>
        <dbReference type="Proteomes" id="UP001148312"/>
    </source>
</evidence>
<feature type="transmembrane region" description="Helical" evidence="6">
    <location>
        <begin position="404"/>
        <end position="425"/>
    </location>
</feature>
<comment type="caution">
    <text evidence="8">The sequence shown here is derived from an EMBL/GenBank/DDBJ whole genome shotgun (WGS) entry which is preliminary data.</text>
</comment>
<dbReference type="EMBL" id="JAPWDQ010000015">
    <property type="protein sequence ID" value="KAJ5469655.1"/>
    <property type="molecule type" value="Genomic_DNA"/>
</dbReference>
<reference evidence="8" key="1">
    <citation type="submission" date="2022-12" db="EMBL/GenBank/DDBJ databases">
        <authorList>
            <person name="Petersen C."/>
        </authorList>
    </citation>
    <scope>NUCLEOTIDE SEQUENCE</scope>
    <source>
        <strain evidence="8">IBT 30728</strain>
    </source>
</reference>
<organism evidence="8 9">
    <name type="scientific">Penicillium diatomitis</name>
    <dbReference type="NCBI Taxonomy" id="2819901"/>
    <lineage>
        <taxon>Eukaryota</taxon>
        <taxon>Fungi</taxon>
        <taxon>Dikarya</taxon>
        <taxon>Ascomycota</taxon>
        <taxon>Pezizomycotina</taxon>
        <taxon>Eurotiomycetes</taxon>
        <taxon>Eurotiomycetidae</taxon>
        <taxon>Eurotiales</taxon>
        <taxon>Aspergillaceae</taxon>
        <taxon>Penicillium</taxon>
    </lineage>
</organism>
<reference evidence="8" key="2">
    <citation type="journal article" date="2023" name="IMA Fungus">
        <title>Comparative genomic study of the Penicillium genus elucidates a diverse pangenome and 15 lateral gene transfer events.</title>
        <authorList>
            <person name="Petersen C."/>
            <person name="Sorensen T."/>
            <person name="Nielsen M.R."/>
            <person name="Sondergaard T.E."/>
            <person name="Sorensen J.L."/>
            <person name="Fitzpatrick D.A."/>
            <person name="Frisvad J.C."/>
            <person name="Nielsen K.L."/>
        </authorList>
    </citation>
    <scope>NUCLEOTIDE SEQUENCE</scope>
    <source>
        <strain evidence="8">IBT 30728</strain>
    </source>
</reference>
<evidence type="ECO:0000256" key="2">
    <source>
        <dbReference type="ARBA" id="ARBA00007520"/>
    </source>
</evidence>
<feature type="transmembrane region" description="Helical" evidence="6">
    <location>
        <begin position="115"/>
        <end position="140"/>
    </location>
</feature>
<dbReference type="PANTHER" id="PTHR23501:SF102">
    <property type="entry name" value="DRUG TRANSPORTER, PUTATIVE (AFU_ORTHOLOGUE AFUA_3G08530)-RELATED"/>
    <property type="match status" value="1"/>
</dbReference>